<evidence type="ECO:0000256" key="1">
    <source>
        <dbReference type="SAM" id="MobiDB-lite"/>
    </source>
</evidence>
<dbReference type="GO" id="GO:0000139">
    <property type="term" value="C:Golgi membrane"/>
    <property type="evidence" value="ECO:0007669"/>
    <property type="project" value="TreeGrafter"/>
</dbReference>
<dbReference type="GO" id="GO:0034066">
    <property type="term" value="C:Ric1-Rgp1 guanyl-nucleotide exchange factor complex"/>
    <property type="evidence" value="ECO:0007669"/>
    <property type="project" value="InterPro"/>
</dbReference>
<dbReference type="InterPro" id="IPR015943">
    <property type="entry name" value="WD40/YVTN_repeat-like_dom_sf"/>
</dbReference>
<dbReference type="PANTHER" id="PTHR22746">
    <property type="entry name" value="RAB6A-GEF COMPLEX PARTNER PROTEIN 1"/>
    <property type="match status" value="1"/>
</dbReference>
<feature type="region of interest" description="Disordered" evidence="1">
    <location>
        <begin position="403"/>
        <end position="441"/>
    </location>
</feature>
<keyword evidence="3" id="KW-1185">Reference proteome</keyword>
<evidence type="ECO:0000313" key="3">
    <source>
        <dbReference type="Proteomes" id="UP001279410"/>
    </source>
</evidence>
<dbReference type="SUPFAM" id="SSF50978">
    <property type="entry name" value="WD40 repeat-like"/>
    <property type="match status" value="1"/>
</dbReference>
<sequence length="588" mass="66032">MYFLTGWPRRLLCPLKSEEEPFHIQPSSQRFYFAVLSETQLSIWFSRPSVLIVSYIESAKAAAQFGFYQKAEWKPDDSMIAVATAKGYILLFDVLGGGDDKYLYEPVYPKTYWCAPQASYLHVLHWGGLGNSGRRPSASPTIPFSWALLSSVCVRIMGPSLDLEGVYIRCMEYCVTLDGFAVVLSDGRLGSITPLSNTITADQLQGVWAADVTDGTCVAVNNKYRLMAFGCASGSVLVYMIDTTTGSMQLSHKLELTPKHYPDIYNKTGPVKLICWSPDYSVAMVTWECGGLSLWSVFGAHLICTLGEDFAYRSDGTKKDPIKISSMSWGAEGYHLWVLPNKQESRRQEEQQEVEMVEPPQSSLQAGILQFHFIKSALTVNPCTSNQEQVLLHGEDRLYLTCGDPTQAHSTSDSHPHTHLHPRDGSPLHHPPNPDSSLSQGLSTLLGHKHWHVVQIHSTYLESNWPIRFAAIDTAGQCMAVAGRRGFAHYSLFTRKWKLFGNITQEQNMTVTGGLAWWNDFVVVACYNFIDQQEQLRLYQRSSNLDNAFASVTKLHSDTLLLNVFRDMVILFRADCSICLYSIERRND</sequence>
<name>A0AAD3R4C0_LATJO</name>
<dbReference type="GO" id="GO:0006886">
    <property type="term" value="P:intracellular protein transport"/>
    <property type="evidence" value="ECO:0007669"/>
    <property type="project" value="InterPro"/>
</dbReference>
<dbReference type="Gene3D" id="2.130.10.10">
    <property type="entry name" value="YVTN repeat-like/Quinoprotein amine dehydrogenase"/>
    <property type="match status" value="1"/>
</dbReference>
<feature type="non-terminal residue" evidence="2">
    <location>
        <position position="1"/>
    </location>
</feature>
<evidence type="ECO:0000313" key="2">
    <source>
        <dbReference type="EMBL" id="GLD55352.1"/>
    </source>
</evidence>
<dbReference type="EMBL" id="BRZM01000021">
    <property type="protein sequence ID" value="GLD55352.1"/>
    <property type="molecule type" value="Genomic_DNA"/>
</dbReference>
<reference evidence="2" key="1">
    <citation type="submission" date="2022-08" db="EMBL/GenBank/DDBJ databases">
        <title>Genome sequencing of akame (Lates japonicus).</title>
        <authorList>
            <person name="Hashiguchi Y."/>
            <person name="Takahashi H."/>
        </authorList>
    </citation>
    <scope>NUCLEOTIDE SEQUENCE</scope>
    <source>
        <strain evidence="2">Kochi</strain>
    </source>
</reference>
<dbReference type="GO" id="GO:0005829">
    <property type="term" value="C:cytosol"/>
    <property type="evidence" value="ECO:0007669"/>
    <property type="project" value="TreeGrafter"/>
</dbReference>
<organism evidence="2 3">
    <name type="scientific">Lates japonicus</name>
    <name type="common">Japanese lates</name>
    <dbReference type="NCBI Taxonomy" id="270547"/>
    <lineage>
        <taxon>Eukaryota</taxon>
        <taxon>Metazoa</taxon>
        <taxon>Chordata</taxon>
        <taxon>Craniata</taxon>
        <taxon>Vertebrata</taxon>
        <taxon>Euteleostomi</taxon>
        <taxon>Actinopterygii</taxon>
        <taxon>Neopterygii</taxon>
        <taxon>Teleostei</taxon>
        <taxon>Neoteleostei</taxon>
        <taxon>Acanthomorphata</taxon>
        <taxon>Carangaria</taxon>
        <taxon>Carangaria incertae sedis</taxon>
        <taxon>Centropomidae</taxon>
        <taxon>Lates</taxon>
    </lineage>
</organism>
<feature type="compositionally biased region" description="Basic and acidic residues" evidence="1">
    <location>
        <begin position="412"/>
        <end position="427"/>
    </location>
</feature>
<dbReference type="InterPro" id="IPR040096">
    <property type="entry name" value="Ric1"/>
</dbReference>
<proteinExistence type="predicted"/>
<protein>
    <submittedName>
        <fullName evidence="2">RAB6A-GEF complex partner protein 1</fullName>
    </submittedName>
</protein>
<dbReference type="GO" id="GO:0042147">
    <property type="term" value="P:retrograde transport, endosome to Golgi"/>
    <property type="evidence" value="ECO:0007669"/>
    <property type="project" value="TreeGrafter"/>
</dbReference>
<dbReference type="Pfam" id="PF25440">
    <property type="entry name" value="Beta-prop_RIC1_2nd"/>
    <property type="match status" value="1"/>
</dbReference>
<comment type="caution">
    <text evidence="2">The sequence shown here is derived from an EMBL/GenBank/DDBJ whole genome shotgun (WGS) entry which is preliminary data.</text>
</comment>
<dbReference type="Proteomes" id="UP001279410">
    <property type="component" value="Unassembled WGS sequence"/>
</dbReference>
<accession>A0AAD3R4C0</accession>
<dbReference type="InterPro" id="IPR036322">
    <property type="entry name" value="WD40_repeat_dom_sf"/>
</dbReference>
<dbReference type="AlphaFoldDB" id="A0AAD3R4C0"/>
<dbReference type="PANTHER" id="PTHR22746:SF10">
    <property type="entry name" value="GUANINE NUCLEOTIDE EXCHANGE FACTOR SUBUNIT RIC1"/>
    <property type="match status" value="1"/>
</dbReference>
<gene>
    <name evidence="2" type="ORF">AKAME5_000786200</name>
</gene>